<dbReference type="GO" id="GO:0003729">
    <property type="term" value="F:mRNA binding"/>
    <property type="evidence" value="ECO:0007669"/>
    <property type="project" value="TreeGrafter"/>
</dbReference>
<dbReference type="InterPro" id="IPR035979">
    <property type="entry name" value="RBD_domain_sf"/>
</dbReference>
<keyword evidence="2" id="KW-0539">Nucleus</keyword>
<feature type="domain" description="RRM" evidence="5">
    <location>
        <begin position="7"/>
        <end position="85"/>
    </location>
</feature>
<keyword evidence="3" id="KW-0694">RNA-binding</keyword>
<evidence type="ECO:0000256" key="4">
    <source>
        <dbReference type="SAM" id="MobiDB-lite"/>
    </source>
</evidence>
<dbReference type="SMART" id="SM00360">
    <property type="entry name" value="RRM"/>
    <property type="match status" value="1"/>
</dbReference>
<evidence type="ECO:0000256" key="3">
    <source>
        <dbReference type="PROSITE-ProRule" id="PRU00176"/>
    </source>
</evidence>
<dbReference type="Pfam" id="PF14304">
    <property type="entry name" value="CSTF_C"/>
    <property type="match status" value="1"/>
</dbReference>
<dbReference type="GO" id="GO:0031124">
    <property type="term" value="P:mRNA 3'-end processing"/>
    <property type="evidence" value="ECO:0007669"/>
    <property type="project" value="InterPro"/>
</dbReference>
<dbReference type="GO" id="GO:0005847">
    <property type="term" value="C:mRNA cleavage and polyadenylation specificity factor complex"/>
    <property type="evidence" value="ECO:0007669"/>
    <property type="project" value="TreeGrafter"/>
</dbReference>
<dbReference type="EMBL" id="BTFZ01000011">
    <property type="protein sequence ID" value="GMM36845.1"/>
    <property type="molecule type" value="Genomic_DNA"/>
</dbReference>
<reference evidence="6 7" key="1">
    <citation type="journal article" date="2023" name="Elife">
        <title>Identification of key yeast species and microbe-microbe interactions impacting larval growth of Drosophila in the wild.</title>
        <authorList>
            <person name="Mure A."/>
            <person name="Sugiura Y."/>
            <person name="Maeda R."/>
            <person name="Honda K."/>
            <person name="Sakurai N."/>
            <person name="Takahashi Y."/>
            <person name="Watada M."/>
            <person name="Katoh T."/>
            <person name="Gotoh A."/>
            <person name="Gotoh Y."/>
            <person name="Taniguchi I."/>
            <person name="Nakamura K."/>
            <person name="Hayashi T."/>
            <person name="Katayama T."/>
            <person name="Uemura T."/>
            <person name="Hattori Y."/>
        </authorList>
    </citation>
    <scope>NUCLEOTIDE SEQUENCE [LARGE SCALE GENOMIC DNA]</scope>
    <source>
        <strain evidence="6 7">SC-9</strain>
    </source>
</reference>
<organism evidence="6 7">
    <name type="scientific">Saccharomycopsis crataegensis</name>
    <dbReference type="NCBI Taxonomy" id="43959"/>
    <lineage>
        <taxon>Eukaryota</taxon>
        <taxon>Fungi</taxon>
        <taxon>Dikarya</taxon>
        <taxon>Ascomycota</taxon>
        <taxon>Saccharomycotina</taxon>
        <taxon>Saccharomycetes</taxon>
        <taxon>Saccharomycopsidaceae</taxon>
        <taxon>Saccharomycopsis</taxon>
    </lineage>
</organism>
<dbReference type="PANTHER" id="PTHR45735">
    <property type="entry name" value="CLEAVAGE STIMULATION FACTOR SUBUNIT 2"/>
    <property type="match status" value="1"/>
</dbReference>
<evidence type="ECO:0000313" key="6">
    <source>
        <dbReference type="EMBL" id="GMM36845.1"/>
    </source>
</evidence>
<feature type="region of interest" description="Disordered" evidence="4">
    <location>
        <begin position="238"/>
        <end position="331"/>
    </location>
</feature>
<dbReference type="GeneID" id="90074820"/>
<evidence type="ECO:0000259" key="5">
    <source>
        <dbReference type="PROSITE" id="PS50102"/>
    </source>
</evidence>
<protein>
    <submittedName>
        <fullName evidence="6">Cleavage polyadenylation factor subunit</fullName>
    </submittedName>
</protein>
<dbReference type="Gene3D" id="1.25.40.630">
    <property type="match status" value="1"/>
</dbReference>
<sequence length="382" mass="42666">MSMSNSSVLYIGGLPYNWSQDNLGSILKGSGRVVDIRLKLDPQGKNKGFCFVEYFTAEEARRAMELLSEVRYGGRKKLRIELSKEGLRYNSNAQSQRPLLELSREFLPSDVQLPSSMTMDDDNSNNSSNNNSRGRNPNNNTNQSIELMPEYLLQAAANLPPLNKSCLNADSKVSQNLEPIPPSQIIQIIATLKNFLINNDRASVNSVLGFSPKLTIAVAQALLLMGFVDNEVITLAATSNPSNNSNDQNFQQTKNAMPPPPQQQQFQQPPQQYGNNNNNNGLQQYNNNNQRNFQNPPQMNNYQNNNPTNNNNLSQTSNQNQSPPIPPQWNSLPQSAIRKLLLLDRAQADMIAQVLSLPPVQISNLPADQKAAIDQIRSQYLW</sequence>
<dbReference type="InterPro" id="IPR000504">
    <property type="entry name" value="RRM_dom"/>
</dbReference>
<accession>A0AAV5QRE2</accession>
<dbReference type="PROSITE" id="PS50102">
    <property type="entry name" value="RRM"/>
    <property type="match status" value="1"/>
</dbReference>
<dbReference type="PANTHER" id="PTHR45735:SF2">
    <property type="entry name" value="CLEAVAGE STIMULATION FACTOR SUBUNIT 2"/>
    <property type="match status" value="1"/>
</dbReference>
<comment type="caution">
    <text evidence="6">The sequence shown here is derived from an EMBL/GenBank/DDBJ whole genome shotgun (WGS) entry which is preliminary data.</text>
</comment>
<gene>
    <name evidence="6" type="ORF">DASC09_041700</name>
</gene>
<feature type="compositionally biased region" description="Polar residues" evidence="4">
    <location>
        <begin position="238"/>
        <end position="255"/>
    </location>
</feature>
<keyword evidence="7" id="KW-1185">Reference proteome</keyword>
<comment type="subcellular location">
    <subcellularLocation>
        <location evidence="1">Nucleus</location>
    </subcellularLocation>
</comment>
<dbReference type="InterPro" id="IPR025742">
    <property type="entry name" value="CSTF2_hinge"/>
</dbReference>
<dbReference type="Pfam" id="PF00076">
    <property type="entry name" value="RRM_1"/>
    <property type="match status" value="1"/>
</dbReference>
<evidence type="ECO:0000256" key="1">
    <source>
        <dbReference type="ARBA" id="ARBA00004123"/>
    </source>
</evidence>
<dbReference type="Pfam" id="PF14327">
    <property type="entry name" value="CSTF2_hinge"/>
    <property type="match status" value="1"/>
</dbReference>
<dbReference type="Gene3D" id="1.10.20.70">
    <property type="entry name" value="Transcription termination and cleavage factor, C-terminal domain"/>
    <property type="match status" value="1"/>
</dbReference>
<dbReference type="CDD" id="cd00590">
    <property type="entry name" value="RRM_SF"/>
    <property type="match status" value="1"/>
</dbReference>
<dbReference type="RefSeq" id="XP_064853841.1">
    <property type="nucleotide sequence ID" value="XM_064997769.1"/>
</dbReference>
<dbReference type="Proteomes" id="UP001360560">
    <property type="component" value="Unassembled WGS sequence"/>
</dbReference>
<proteinExistence type="predicted"/>
<name>A0AAV5QRE2_9ASCO</name>
<feature type="region of interest" description="Disordered" evidence="4">
    <location>
        <begin position="112"/>
        <end position="143"/>
    </location>
</feature>
<dbReference type="InterPro" id="IPR038192">
    <property type="entry name" value="CSTF_C_sf"/>
</dbReference>
<dbReference type="AlphaFoldDB" id="A0AAV5QRE2"/>
<feature type="compositionally biased region" description="Low complexity" evidence="4">
    <location>
        <begin position="114"/>
        <end position="142"/>
    </location>
</feature>
<evidence type="ECO:0000313" key="7">
    <source>
        <dbReference type="Proteomes" id="UP001360560"/>
    </source>
</evidence>
<dbReference type="Gene3D" id="3.30.70.330">
    <property type="match status" value="1"/>
</dbReference>
<dbReference type="InterPro" id="IPR012677">
    <property type="entry name" value="Nucleotide-bd_a/b_plait_sf"/>
</dbReference>
<dbReference type="SUPFAM" id="SSF54928">
    <property type="entry name" value="RNA-binding domain, RBD"/>
    <property type="match status" value="1"/>
</dbReference>
<dbReference type="InterPro" id="IPR026896">
    <property type="entry name" value="CSTF_C"/>
</dbReference>
<evidence type="ECO:0000256" key="2">
    <source>
        <dbReference type="ARBA" id="ARBA00023242"/>
    </source>
</evidence>
<feature type="compositionally biased region" description="Low complexity" evidence="4">
    <location>
        <begin position="263"/>
        <end position="322"/>
    </location>
</feature>